<keyword evidence="2" id="KW-1185">Reference proteome</keyword>
<accession>A0A285ICA2</accession>
<gene>
    <name evidence="1" type="ORF">SAMN05421748_107104</name>
</gene>
<dbReference type="EMBL" id="OBDY01000007">
    <property type="protein sequence ID" value="SNY44676.1"/>
    <property type="molecule type" value="Genomic_DNA"/>
</dbReference>
<protein>
    <submittedName>
        <fullName evidence="1">Uncharacterized protein</fullName>
    </submittedName>
</protein>
<dbReference type="Proteomes" id="UP000219612">
    <property type="component" value="Unassembled WGS sequence"/>
</dbReference>
<sequence length="82" mass="8251">MPISGGAALEIGIAELVLPATAFLGPRSPGRSVQSQPCPVRRDEIRGPRAVLTVLGHPEAVTGPAFVGIAVLWVALSALGGG</sequence>
<name>A0A285ICA2_9ACTN</name>
<evidence type="ECO:0000313" key="2">
    <source>
        <dbReference type="Proteomes" id="UP000219612"/>
    </source>
</evidence>
<dbReference type="AlphaFoldDB" id="A0A285ICA2"/>
<dbReference type="RefSeq" id="WP_097321295.1">
    <property type="nucleotide sequence ID" value="NZ_OBDY01000007.1"/>
</dbReference>
<proteinExistence type="predicted"/>
<reference evidence="1 2" key="1">
    <citation type="submission" date="2017-09" db="EMBL/GenBank/DDBJ databases">
        <authorList>
            <person name="Ehlers B."/>
            <person name="Leendertz F.H."/>
        </authorList>
    </citation>
    <scope>NUCLEOTIDE SEQUENCE [LARGE SCALE GENOMIC DNA]</scope>
    <source>
        <strain evidence="1 2">CGMCC 4.6857</strain>
    </source>
</reference>
<evidence type="ECO:0000313" key="1">
    <source>
        <dbReference type="EMBL" id="SNY44676.1"/>
    </source>
</evidence>
<organism evidence="1 2">
    <name type="scientific">Paractinoplanes atraurantiacus</name>
    <dbReference type="NCBI Taxonomy" id="1036182"/>
    <lineage>
        <taxon>Bacteria</taxon>
        <taxon>Bacillati</taxon>
        <taxon>Actinomycetota</taxon>
        <taxon>Actinomycetes</taxon>
        <taxon>Micromonosporales</taxon>
        <taxon>Micromonosporaceae</taxon>
        <taxon>Paractinoplanes</taxon>
    </lineage>
</organism>